<accession>A0A370TPR8</accession>
<comment type="caution">
    <text evidence="1">The sequence shown here is derived from an EMBL/GenBank/DDBJ whole genome shotgun (WGS) entry which is preliminary data.</text>
</comment>
<dbReference type="PANTHER" id="PTHR36091:SF2">
    <property type="entry name" value="AMINOGLYCOSIDE PHOSPHOTRANSFERASE DOMAIN-CONTAINING PROTEIN"/>
    <property type="match status" value="1"/>
</dbReference>
<dbReference type="Proteomes" id="UP000254866">
    <property type="component" value="Unassembled WGS sequence"/>
</dbReference>
<reference evidence="1 2" key="1">
    <citation type="journal article" date="2018" name="IMA Fungus">
        <title>IMA Genome-F 9: Draft genome sequence of Annulohypoxylon stygium, Aspergillus mulundensis, Berkeleyomyces basicola (syn. Thielaviopsis basicola), Ceratocystis smalleyi, two Cercospora beticola strains, Coleophoma cylindrospora, Fusarium fracticaudum, Phialophora cf. hyalina, and Morchella septimelata.</title>
        <authorList>
            <person name="Wingfield B.D."/>
            <person name="Bills G.F."/>
            <person name="Dong Y."/>
            <person name="Huang W."/>
            <person name="Nel W.J."/>
            <person name="Swalarsk-Parry B.S."/>
            <person name="Vaghefi N."/>
            <person name="Wilken P.M."/>
            <person name="An Z."/>
            <person name="de Beer Z.W."/>
            <person name="De Vos L."/>
            <person name="Chen L."/>
            <person name="Duong T.A."/>
            <person name="Gao Y."/>
            <person name="Hammerbacher A."/>
            <person name="Kikkert J.R."/>
            <person name="Li Y."/>
            <person name="Li H."/>
            <person name="Li K."/>
            <person name="Li Q."/>
            <person name="Liu X."/>
            <person name="Ma X."/>
            <person name="Naidoo K."/>
            <person name="Pethybridge S.J."/>
            <person name="Sun J."/>
            <person name="Steenkamp E.T."/>
            <person name="van der Nest M.A."/>
            <person name="van Wyk S."/>
            <person name="Wingfield M.J."/>
            <person name="Xiong C."/>
            <person name="Yue Q."/>
            <person name="Zhang X."/>
        </authorList>
    </citation>
    <scope>NUCLEOTIDE SEQUENCE [LARGE SCALE GENOMIC DNA]</scope>
    <source>
        <strain evidence="1 2">BP 5553</strain>
    </source>
</reference>
<dbReference type="InterPro" id="IPR051035">
    <property type="entry name" value="Mito_inheritance_9"/>
</dbReference>
<dbReference type="AlphaFoldDB" id="A0A370TPR8"/>
<protein>
    <submittedName>
        <fullName evidence="1">Uncharacterized protein</fullName>
    </submittedName>
</protein>
<organism evidence="1 2">
    <name type="scientific">Venustampulla echinocandica</name>
    <dbReference type="NCBI Taxonomy" id="2656787"/>
    <lineage>
        <taxon>Eukaryota</taxon>
        <taxon>Fungi</taxon>
        <taxon>Dikarya</taxon>
        <taxon>Ascomycota</taxon>
        <taxon>Pezizomycotina</taxon>
        <taxon>Leotiomycetes</taxon>
        <taxon>Helotiales</taxon>
        <taxon>Pleuroascaceae</taxon>
        <taxon>Venustampulla</taxon>
    </lineage>
</organism>
<dbReference type="EMBL" id="NPIC01000003">
    <property type="protein sequence ID" value="RDL37508.1"/>
    <property type="molecule type" value="Genomic_DNA"/>
</dbReference>
<sequence>MLRAKLFNRAGTPWEGDSSSLKYTTIQVYENWPMRVDNVAPVESMDSPIKYSEEEIKQCTKDHDHEEGKLQELAEMKDIIGIDALSCVPANQQLEKSKAIIRKFKEGFMEPSETEIERTAVQSHFPFDDHNESV</sequence>
<name>A0A370TPR8_9HELO</name>
<keyword evidence="2" id="KW-1185">Reference proteome</keyword>
<proteinExistence type="predicted"/>
<dbReference type="GO" id="GO:0005739">
    <property type="term" value="C:mitochondrion"/>
    <property type="evidence" value="ECO:0007669"/>
    <property type="project" value="TreeGrafter"/>
</dbReference>
<dbReference type="GeneID" id="43597790"/>
<dbReference type="RefSeq" id="XP_031870164.1">
    <property type="nucleotide sequence ID" value="XM_032013564.1"/>
</dbReference>
<evidence type="ECO:0000313" key="1">
    <source>
        <dbReference type="EMBL" id="RDL37508.1"/>
    </source>
</evidence>
<dbReference type="PANTHER" id="PTHR36091">
    <property type="entry name" value="ALTERED INHERITANCE OF MITOCHONDRIA PROTEIN 9, MITOCHONDRIAL"/>
    <property type="match status" value="1"/>
</dbReference>
<dbReference type="OrthoDB" id="10003767at2759"/>
<gene>
    <name evidence="1" type="ORF">BP5553_04941</name>
</gene>
<evidence type="ECO:0000313" key="2">
    <source>
        <dbReference type="Proteomes" id="UP000254866"/>
    </source>
</evidence>